<sequence>MPLVSNGCVLKRSGRDRIRRSFFLRILSLLYTPHIPQFANLLLFDLALQEPFPINTSTLHQPRTRSQALRHLKSHQVNAISSKQTMAAITPEVSAMRSTLTTQPESTPMLPGLRLQRDTQASDVIPASPAPTPDVEKPMSLIHALQRRKQTSHLDFSDDDGATQGLGTPRTSTFEPFEDNISPACTKADGEQNCPIHFPVNGGGLFTAKEYLQKA</sequence>
<evidence type="ECO:0000256" key="1">
    <source>
        <dbReference type="SAM" id="MobiDB-lite"/>
    </source>
</evidence>
<accession>A0A9Q8LKD3</accession>
<evidence type="ECO:0000313" key="2">
    <source>
        <dbReference type="EMBL" id="UJO18338.1"/>
    </source>
</evidence>
<feature type="compositionally biased region" description="Polar residues" evidence="1">
    <location>
        <begin position="165"/>
        <end position="174"/>
    </location>
</feature>
<dbReference type="EMBL" id="CP090167">
    <property type="protein sequence ID" value="UJO18338.1"/>
    <property type="molecule type" value="Genomic_DNA"/>
</dbReference>
<protein>
    <submittedName>
        <fullName evidence="2">Uncharacterized protein</fullName>
    </submittedName>
</protein>
<dbReference type="Proteomes" id="UP000756132">
    <property type="component" value="Chromosome 5"/>
</dbReference>
<dbReference type="GeneID" id="71985284"/>
<evidence type="ECO:0000313" key="3">
    <source>
        <dbReference type="Proteomes" id="UP000756132"/>
    </source>
</evidence>
<dbReference type="AlphaFoldDB" id="A0A9Q8LKD3"/>
<proteinExistence type="predicted"/>
<feature type="region of interest" description="Disordered" evidence="1">
    <location>
        <begin position="151"/>
        <end position="178"/>
    </location>
</feature>
<reference evidence="2" key="2">
    <citation type="journal article" date="2022" name="Microb. Genom.">
        <title>A chromosome-scale genome assembly of the tomato pathogen Cladosporium fulvum reveals a compartmentalized genome architecture and the presence of a dispensable chromosome.</title>
        <authorList>
            <person name="Zaccaron A.Z."/>
            <person name="Chen L.H."/>
            <person name="Samaras A."/>
            <person name="Stergiopoulos I."/>
        </authorList>
    </citation>
    <scope>NUCLEOTIDE SEQUENCE</scope>
    <source>
        <strain evidence="2">Race5_Kim</strain>
    </source>
</reference>
<dbReference type="KEGG" id="ffu:CLAFUR5_05406"/>
<name>A0A9Q8LKD3_PASFU</name>
<dbReference type="RefSeq" id="XP_047762704.1">
    <property type="nucleotide sequence ID" value="XM_047904554.1"/>
</dbReference>
<keyword evidence="3" id="KW-1185">Reference proteome</keyword>
<organism evidence="2 3">
    <name type="scientific">Passalora fulva</name>
    <name type="common">Tomato leaf mold</name>
    <name type="synonym">Cladosporium fulvum</name>
    <dbReference type="NCBI Taxonomy" id="5499"/>
    <lineage>
        <taxon>Eukaryota</taxon>
        <taxon>Fungi</taxon>
        <taxon>Dikarya</taxon>
        <taxon>Ascomycota</taxon>
        <taxon>Pezizomycotina</taxon>
        <taxon>Dothideomycetes</taxon>
        <taxon>Dothideomycetidae</taxon>
        <taxon>Mycosphaerellales</taxon>
        <taxon>Mycosphaerellaceae</taxon>
        <taxon>Fulvia</taxon>
    </lineage>
</organism>
<reference evidence="2" key="1">
    <citation type="submission" date="2021-12" db="EMBL/GenBank/DDBJ databases">
        <authorList>
            <person name="Zaccaron A."/>
            <person name="Stergiopoulos I."/>
        </authorList>
    </citation>
    <scope>NUCLEOTIDE SEQUENCE</scope>
    <source>
        <strain evidence="2">Race5_Kim</strain>
    </source>
</reference>
<gene>
    <name evidence="2" type="ORF">CLAFUR5_05406</name>
</gene>